<evidence type="ECO:0000313" key="3">
    <source>
        <dbReference type="Proteomes" id="UP001328733"/>
    </source>
</evidence>
<dbReference type="GO" id="GO:0042597">
    <property type="term" value="C:periplasmic space"/>
    <property type="evidence" value="ECO:0007669"/>
    <property type="project" value="InterPro"/>
</dbReference>
<sequence length="168" mass="19305">MSIFPILSTAMALTVGTTVLFTHNVTATPKPDLTIAQATSEPSPQGRPRRVRGEDNLLEQLNLSDSQKRQIAAIRQKYQGQMRQLREAMKSDRQEMETLMTGNASDNELRAKHQEIQQNQQRLGDLRFQSLLETRKVLTPAQRTQFAQLMQQRRSEFREREGQGPRDE</sequence>
<gene>
    <name evidence="2" type="ORF">V0288_16530</name>
</gene>
<protein>
    <submittedName>
        <fullName evidence="2">Spy/CpxP family protein refolding chaperone</fullName>
    </submittedName>
</protein>
<dbReference type="InterPro" id="IPR012899">
    <property type="entry name" value="LTXXQ"/>
</dbReference>
<evidence type="ECO:0000256" key="1">
    <source>
        <dbReference type="SAM" id="MobiDB-lite"/>
    </source>
</evidence>
<dbReference type="AlphaFoldDB" id="A0AAW9QLQ8"/>
<comment type="caution">
    <text evidence="2">The sequence shown here is derived from an EMBL/GenBank/DDBJ whole genome shotgun (WGS) entry which is preliminary data.</text>
</comment>
<dbReference type="Pfam" id="PF07813">
    <property type="entry name" value="LTXXQ"/>
    <property type="match status" value="1"/>
</dbReference>
<proteinExistence type="predicted"/>
<reference evidence="2 3" key="1">
    <citation type="submission" date="2024-01" db="EMBL/GenBank/DDBJ databases">
        <title>Genomic insights into the taxonomy and metabolism of the cyanobacterium Pannus brasiliensis CCIBt3594.</title>
        <authorList>
            <person name="Machado M."/>
            <person name="Botero N.B."/>
            <person name="Andreote A.P.D."/>
            <person name="Feitosa A.M.T."/>
            <person name="Popin R."/>
            <person name="Sivonen K."/>
            <person name="Fiore M.F."/>
        </authorList>
    </citation>
    <scope>NUCLEOTIDE SEQUENCE [LARGE SCALE GENOMIC DNA]</scope>
    <source>
        <strain evidence="2 3">CCIBt3594</strain>
    </source>
</reference>
<dbReference type="Gene3D" id="1.20.120.1490">
    <property type="match status" value="1"/>
</dbReference>
<accession>A0AAW9QLQ8</accession>
<evidence type="ECO:0000313" key="2">
    <source>
        <dbReference type="EMBL" id="MEG3438735.1"/>
    </source>
</evidence>
<feature type="region of interest" description="Disordered" evidence="1">
    <location>
        <begin position="32"/>
        <end position="51"/>
    </location>
</feature>
<dbReference type="Proteomes" id="UP001328733">
    <property type="component" value="Unassembled WGS sequence"/>
</dbReference>
<name>A0AAW9QLQ8_9CHRO</name>
<keyword evidence="3" id="KW-1185">Reference proteome</keyword>
<dbReference type="RefSeq" id="WP_332866220.1">
    <property type="nucleotide sequence ID" value="NZ_JBAFSM010000034.1"/>
</dbReference>
<dbReference type="EMBL" id="JBAFSM010000034">
    <property type="protein sequence ID" value="MEG3438735.1"/>
    <property type="molecule type" value="Genomic_DNA"/>
</dbReference>
<dbReference type="CDD" id="cd09916">
    <property type="entry name" value="CpxP_like"/>
    <property type="match status" value="1"/>
</dbReference>
<organism evidence="2 3">
    <name type="scientific">Pannus brasiliensis CCIBt3594</name>
    <dbReference type="NCBI Taxonomy" id="1427578"/>
    <lineage>
        <taxon>Bacteria</taxon>
        <taxon>Bacillati</taxon>
        <taxon>Cyanobacteriota</taxon>
        <taxon>Cyanophyceae</taxon>
        <taxon>Oscillatoriophycideae</taxon>
        <taxon>Chroococcales</taxon>
        <taxon>Microcystaceae</taxon>
        <taxon>Pannus</taxon>
    </lineage>
</organism>